<gene>
    <name evidence="2" type="ORF">HHU12_32475</name>
</gene>
<comment type="caution">
    <text evidence="2">The sequence shown here is derived from an EMBL/GenBank/DDBJ whole genome shotgun (WGS) entry which is preliminary data.</text>
</comment>
<feature type="chain" id="PRO_5031335573" evidence="1">
    <location>
        <begin position="24"/>
        <end position="71"/>
    </location>
</feature>
<dbReference type="EMBL" id="JABANE010000198">
    <property type="protein sequence ID" value="NME72720.1"/>
    <property type="molecule type" value="Genomic_DNA"/>
</dbReference>
<name>A0A7X9S1K9_9BACT</name>
<reference evidence="2 3" key="1">
    <citation type="submission" date="2020-04" db="EMBL/GenBank/DDBJ databases">
        <title>Flammeovirga sp. SR4, a novel species isolated from seawater.</title>
        <authorList>
            <person name="Wang X."/>
        </authorList>
    </citation>
    <scope>NUCLEOTIDE SEQUENCE [LARGE SCALE GENOMIC DNA]</scope>
    <source>
        <strain evidence="2 3">ATCC 23126</strain>
    </source>
</reference>
<dbReference type="PROSITE" id="PS51257">
    <property type="entry name" value="PROKAR_LIPOPROTEIN"/>
    <property type="match status" value="1"/>
</dbReference>
<dbReference type="AlphaFoldDB" id="A0A7X9S1K9"/>
<dbReference type="Proteomes" id="UP000576082">
    <property type="component" value="Unassembled WGS sequence"/>
</dbReference>
<protein>
    <submittedName>
        <fullName evidence="2">Uncharacterized protein</fullName>
    </submittedName>
</protein>
<organism evidence="2 3">
    <name type="scientific">Flammeovirga aprica JL-4</name>
    <dbReference type="NCBI Taxonomy" id="694437"/>
    <lineage>
        <taxon>Bacteria</taxon>
        <taxon>Pseudomonadati</taxon>
        <taxon>Bacteroidota</taxon>
        <taxon>Cytophagia</taxon>
        <taxon>Cytophagales</taxon>
        <taxon>Flammeovirgaceae</taxon>
        <taxon>Flammeovirga</taxon>
    </lineage>
</organism>
<evidence type="ECO:0000256" key="1">
    <source>
        <dbReference type="SAM" id="SignalP"/>
    </source>
</evidence>
<sequence length="71" mass="7900">MLKLKFFSAVSIFILILSSCEFVEDESITPVDTTSDLNGYHMVQDSVTNAKDMNFIGLEEDITTSTDEGMN</sequence>
<keyword evidence="3" id="KW-1185">Reference proteome</keyword>
<keyword evidence="1" id="KW-0732">Signal</keyword>
<evidence type="ECO:0000313" key="2">
    <source>
        <dbReference type="EMBL" id="NME72720.1"/>
    </source>
</evidence>
<evidence type="ECO:0000313" key="3">
    <source>
        <dbReference type="Proteomes" id="UP000576082"/>
    </source>
</evidence>
<proteinExistence type="predicted"/>
<feature type="signal peptide" evidence="1">
    <location>
        <begin position="1"/>
        <end position="23"/>
    </location>
</feature>
<accession>A0A7X9S1K9</accession>
<dbReference type="RefSeq" id="WP_169660897.1">
    <property type="nucleotide sequence ID" value="NZ_JABANE010000198.1"/>
</dbReference>